<keyword evidence="9" id="KW-0865">Zymogen</keyword>
<evidence type="ECO:0000256" key="11">
    <source>
        <dbReference type="RuleBase" id="RU366073"/>
    </source>
</evidence>
<dbReference type="AlphaFoldDB" id="A0A1D4P8K5"/>
<evidence type="ECO:0000256" key="2">
    <source>
        <dbReference type="ARBA" id="ARBA00009388"/>
    </source>
</evidence>
<keyword evidence="11" id="KW-0964">Secreted</keyword>
<proteinExistence type="inferred from homology"/>
<dbReference type="CDD" id="cd09597">
    <property type="entry name" value="M4_TLP"/>
    <property type="match status" value="1"/>
</dbReference>
<evidence type="ECO:0000259" key="13">
    <source>
        <dbReference type="Pfam" id="PF02868"/>
    </source>
</evidence>
<reference evidence="17 19" key="1">
    <citation type="submission" date="2016-09" db="EMBL/GenBank/DDBJ databases">
        <authorList>
            <consortium name="Pathogen Informatics"/>
        </authorList>
    </citation>
    <scope>NUCLEOTIDE SEQUENCE [LARGE SCALE GENOMIC DNA]</scope>
    <source>
        <strain evidence="17 19">82B</strain>
    </source>
</reference>
<evidence type="ECO:0000256" key="8">
    <source>
        <dbReference type="ARBA" id="ARBA00023049"/>
    </source>
</evidence>
<keyword evidence="18" id="KW-1185">Reference proteome</keyword>
<dbReference type="GO" id="GO:0046872">
    <property type="term" value="F:metal ion binding"/>
    <property type="evidence" value="ECO:0007669"/>
    <property type="project" value="UniProtKB-UniRule"/>
</dbReference>
<dbReference type="InterPro" id="IPR001570">
    <property type="entry name" value="Peptidase_M4_C_domain"/>
</dbReference>
<gene>
    <name evidence="17" type="primary">aur</name>
    <name evidence="17" type="ORF">SAMEA2297795_01969</name>
    <name evidence="16" type="ORF">SAMEA2297796_01449</name>
</gene>
<evidence type="ECO:0000256" key="10">
    <source>
        <dbReference type="PIRSR" id="PIRSR623612-1"/>
    </source>
</evidence>
<dbReference type="PANTHER" id="PTHR33794:SF1">
    <property type="entry name" value="BACILLOLYSIN"/>
    <property type="match status" value="1"/>
</dbReference>
<evidence type="ECO:0000313" key="18">
    <source>
        <dbReference type="Proteomes" id="UP000095412"/>
    </source>
</evidence>
<dbReference type="EMBL" id="FMPG01000009">
    <property type="protein sequence ID" value="SCT19279.1"/>
    <property type="molecule type" value="Genomic_DNA"/>
</dbReference>
<dbReference type="Proteomes" id="UP000095412">
    <property type="component" value="Unassembled WGS sequence"/>
</dbReference>
<feature type="domain" description="Peptidase M4" evidence="12">
    <location>
        <begin position="225"/>
        <end position="369"/>
    </location>
</feature>
<comment type="similarity">
    <text evidence="2 11">Belongs to the peptidase M4 family.</text>
</comment>
<comment type="subcellular location">
    <subcellularLocation>
        <location evidence="11">Secreted</location>
    </subcellularLocation>
</comment>
<dbReference type="EMBL" id="FMPI01000009">
    <property type="protein sequence ID" value="SCS96540.1"/>
    <property type="molecule type" value="Genomic_DNA"/>
</dbReference>
<evidence type="ECO:0000256" key="7">
    <source>
        <dbReference type="ARBA" id="ARBA00022833"/>
    </source>
</evidence>
<keyword evidence="6 11" id="KW-0378">Hydrolase</keyword>
<evidence type="ECO:0000259" key="14">
    <source>
        <dbReference type="Pfam" id="PF03413"/>
    </source>
</evidence>
<sequence>MKKALSTTLAACALLSLSSFEVQAEEKHNSIKPESLKQPIKSKINNDNDVKAYLQNNARKLVSHVNESKSITSEDHAFKQYEITDKKQDATGITHYTLKPKVNGVIAEDSAVKVHVNESGNVTLINGDIDKPNIEVKNQTKISKADAEKHAFKAIDKTKKDVKNLEGYEIVSKNKLNINSDSKKYVYDVEINYISPNAAHWKIQVDASTGEVLKKDNVINNAAATGKGIGVNNDVKSPLNLTETNGVYTLKDTTQNAEMQTFTANNTKSQFSEITNNNNYFNKSSQKAGVDAHYYANEVYNYYLNHHGRDSYDNAGAQIESVVHYDNNYNNAAWTGQYMIYGDGDGQSFQSLSGANDIIAHELTHAVTERTANLVYQDQPGALNESFSDVFGYFVDSEDWLMGEDVYTPGRSGDALRSMKDPEQFNQPAHMDQYQHGSDDNGGVHTNSGIPNKAAYLTISKMGEAKAEQIYYLALTQYLTQNSQFSDAKVALKEAAKELYGANSSEVKIIDKAWSDVGVN</sequence>
<comment type="cofactor">
    <cofactor evidence="1 11">
        <name>Zn(2+)</name>
        <dbReference type="ChEBI" id="CHEBI:29105"/>
    </cofactor>
</comment>
<protein>
    <recommendedName>
        <fullName evidence="11">Neutral metalloproteinase</fullName>
        <ecNumber evidence="11">3.4.24.-</ecNumber>
    </recommendedName>
</protein>
<keyword evidence="8 11" id="KW-0482">Metalloprotease</keyword>
<reference evidence="16 18" key="2">
    <citation type="submission" date="2016-09" db="EMBL/GenBank/DDBJ databases">
        <authorList>
            <consortium name="Pathogen Informatics"/>
            <person name="Sun Q."/>
            <person name="Inoue M."/>
        </authorList>
    </citation>
    <scope>NUCLEOTIDE SEQUENCE [LARGE SCALE GENOMIC DNA]</scope>
    <source>
        <strain evidence="16 18">82C</strain>
    </source>
</reference>
<feature type="active site" description="Proton donor" evidence="10">
    <location>
        <position position="445"/>
    </location>
</feature>
<dbReference type="PRINTS" id="PR00730">
    <property type="entry name" value="THERMOLYSIN"/>
</dbReference>
<dbReference type="PANTHER" id="PTHR33794">
    <property type="entry name" value="BACILLOLYSIN"/>
    <property type="match status" value="1"/>
</dbReference>
<evidence type="ECO:0000313" key="17">
    <source>
        <dbReference type="EMBL" id="SCT19279.1"/>
    </source>
</evidence>
<feature type="domain" description="FTP" evidence="15">
    <location>
        <begin position="80"/>
        <end position="128"/>
    </location>
</feature>
<dbReference type="Gene3D" id="3.10.170.10">
    <property type="match status" value="1"/>
</dbReference>
<keyword evidence="4" id="KW-0479">Metal-binding</keyword>
<evidence type="ECO:0000313" key="19">
    <source>
        <dbReference type="Proteomes" id="UP000095768"/>
    </source>
</evidence>
<dbReference type="Pfam" id="PF03413">
    <property type="entry name" value="PepSY"/>
    <property type="match status" value="1"/>
</dbReference>
<evidence type="ECO:0000259" key="15">
    <source>
        <dbReference type="Pfam" id="PF07504"/>
    </source>
</evidence>
<dbReference type="Pfam" id="PF02868">
    <property type="entry name" value="Peptidase_M4_C"/>
    <property type="match status" value="1"/>
</dbReference>
<dbReference type="InterPro" id="IPR025711">
    <property type="entry name" value="PepSY"/>
</dbReference>
<dbReference type="InterPro" id="IPR013856">
    <property type="entry name" value="Peptidase_M4_domain"/>
</dbReference>
<dbReference type="Gene3D" id="1.10.390.10">
    <property type="entry name" value="Neutral Protease Domain 2"/>
    <property type="match status" value="1"/>
</dbReference>
<accession>A0A1D4P8K5</accession>
<comment type="function">
    <text evidence="11">Extracellular zinc metalloprotease.</text>
</comment>
<feature type="domain" description="PepSY" evidence="14">
    <location>
        <begin position="141"/>
        <end position="215"/>
    </location>
</feature>
<dbReference type="Pfam" id="PF01447">
    <property type="entry name" value="Peptidase_M4"/>
    <property type="match status" value="1"/>
</dbReference>
<dbReference type="OrthoDB" id="291295at2"/>
<keyword evidence="3 11" id="KW-0645">Protease</keyword>
<evidence type="ECO:0000256" key="5">
    <source>
        <dbReference type="ARBA" id="ARBA00022729"/>
    </source>
</evidence>
<dbReference type="SUPFAM" id="SSF55486">
    <property type="entry name" value="Metalloproteases ('zincins'), catalytic domain"/>
    <property type="match status" value="1"/>
</dbReference>
<dbReference type="Proteomes" id="UP000095768">
    <property type="component" value="Unassembled WGS sequence"/>
</dbReference>
<evidence type="ECO:0000259" key="12">
    <source>
        <dbReference type="Pfam" id="PF01447"/>
    </source>
</evidence>
<feature type="chain" id="PRO_5023144664" description="Neutral metalloproteinase" evidence="11">
    <location>
        <begin position="25"/>
        <end position="520"/>
    </location>
</feature>
<evidence type="ECO:0000256" key="4">
    <source>
        <dbReference type="ARBA" id="ARBA00022723"/>
    </source>
</evidence>
<dbReference type="InterPro" id="IPR023612">
    <property type="entry name" value="Peptidase_M4"/>
</dbReference>
<evidence type="ECO:0000256" key="6">
    <source>
        <dbReference type="ARBA" id="ARBA00022801"/>
    </source>
</evidence>
<feature type="active site" evidence="10">
    <location>
        <position position="362"/>
    </location>
</feature>
<keyword evidence="7 11" id="KW-0862">Zinc</keyword>
<dbReference type="GO" id="GO:0005576">
    <property type="term" value="C:extracellular region"/>
    <property type="evidence" value="ECO:0007669"/>
    <property type="project" value="UniProtKB-SubCell"/>
</dbReference>
<evidence type="ECO:0000313" key="16">
    <source>
        <dbReference type="EMBL" id="SCS96540.1"/>
    </source>
</evidence>
<evidence type="ECO:0000256" key="9">
    <source>
        <dbReference type="ARBA" id="ARBA00023145"/>
    </source>
</evidence>
<dbReference type="RefSeq" id="WP_069995619.1">
    <property type="nucleotide sequence ID" value="NZ_FMPG01000009.1"/>
</dbReference>
<dbReference type="GO" id="GO:0004222">
    <property type="term" value="F:metalloendopeptidase activity"/>
    <property type="evidence" value="ECO:0007669"/>
    <property type="project" value="UniProtKB-UniRule"/>
</dbReference>
<feature type="signal peptide" evidence="11">
    <location>
        <begin position="1"/>
        <end position="24"/>
    </location>
</feature>
<dbReference type="InterPro" id="IPR011096">
    <property type="entry name" value="FTP_domain"/>
</dbReference>
<dbReference type="Gene3D" id="3.10.450.40">
    <property type="match status" value="1"/>
</dbReference>
<evidence type="ECO:0000256" key="3">
    <source>
        <dbReference type="ARBA" id="ARBA00022670"/>
    </source>
</evidence>
<organism evidence="17 19">
    <name type="scientific">Staphylococcus caeli</name>
    <dbReference type="NCBI Taxonomy" id="2201815"/>
    <lineage>
        <taxon>Bacteria</taxon>
        <taxon>Bacillati</taxon>
        <taxon>Bacillota</taxon>
        <taxon>Bacilli</taxon>
        <taxon>Bacillales</taxon>
        <taxon>Staphylococcaceae</taxon>
        <taxon>Staphylococcus</taxon>
    </lineage>
</organism>
<feature type="domain" description="Peptidase M4 C-terminal" evidence="13">
    <location>
        <begin position="372"/>
        <end position="519"/>
    </location>
</feature>
<evidence type="ECO:0000256" key="1">
    <source>
        <dbReference type="ARBA" id="ARBA00001947"/>
    </source>
</evidence>
<dbReference type="Pfam" id="PF07504">
    <property type="entry name" value="FTP"/>
    <property type="match status" value="1"/>
</dbReference>
<name>A0A1D4P8K5_9STAP</name>
<dbReference type="GO" id="GO:0006508">
    <property type="term" value="P:proteolysis"/>
    <property type="evidence" value="ECO:0007669"/>
    <property type="project" value="UniProtKB-KW"/>
</dbReference>
<dbReference type="EC" id="3.4.24.-" evidence="11"/>
<keyword evidence="5 11" id="KW-0732">Signal</keyword>
<dbReference type="InterPro" id="IPR027268">
    <property type="entry name" value="Peptidase_M4/M1_CTD_sf"/>
</dbReference>
<dbReference type="InterPro" id="IPR050728">
    <property type="entry name" value="Zinc_Metalloprotease_M4"/>
</dbReference>